<evidence type="ECO:0000259" key="2">
    <source>
        <dbReference type="Pfam" id="PF01266"/>
    </source>
</evidence>
<name>A0A2T5BJ49_MYCDI</name>
<keyword evidence="4" id="KW-1185">Reference proteome</keyword>
<dbReference type="EMBL" id="PZZZ01000001">
    <property type="protein sequence ID" value="PTM98933.1"/>
    <property type="molecule type" value="Genomic_DNA"/>
</dbReference>
<dbReference type="InterPro" id="IPR006076">
    <property type="entry name" value="FAD-dep_OxRdtase"/>
</dbReference>
<dbReference type="InterPro" id="IPR036188">
    <property type="entry name" value="FAD/NAD-bd_sf"/>
</dbReference>
<evidence type="ECO:0000256" key="1">
    <source>
        <dbReference type="ARBA" id="ARBA00023002"/>
    </source>
</evidence>
<dbReference type="PANTHER" id="PTHR13847">
    <property type="entry name" value="SARCOSINE DEHYDROGENASE-RELATED"/>
    <property type="match status" value="1"/>
</dbReference>
<dbReference type="SUPFAM" id="SSF51905">
    <property type="entry name" value="FAD/NAD(P)-binding domain"/>
    <property type="match status" value="1"/>
</dbReference>
<gene>
    <name evidence="3" type="ORF">C7449_101599</name>
</gene>
<accession>A0A2T5BJ49</accession>
<dbReference type="Gene3D" id="3.30.9.10">
    <property type="entry name" value="D-Amino Acid Oxidase, subunit A, domain 2"/>
    <property type="match status" value="1"/>
</dbReference>
<dbReference type="RefSeq" id="WP_108001257.1">
    <property type="nucleotide sequence ID" value="NZ_JBHEEX010000006.1"/>
</dbReference>
<dbReference type="OrthoDB" id="311718at2"/>
<dbReference type="Proteomes" id="UP000241247">
    <property type="component" value="Unassembled WGS sequence"/>
</dbReference>
<dbReference type="GO" id="GO:0016491">
    <property type="term" value="F:oxidoreductase activity"/>
    <property type="evidence" value="ECO:0007669"/>
    <property type="project" value="UniProtKB-KW"/>
</dbReference>
<dbReference type="GO" id="GO:0005737">
    <property type="term" value="C:cytoplasm"/>
    <property type="evidence" value="ECO:0007669"/>
    <property type="project" value="TreeGrafter"/>
</dbReference>
<organism evidence="3 4">
    <name type="scientific">Mycoplana dimorpha</name>
    <dbReference type="NCBI Taxonomy" id="28320"/>
    <lineage>
        <taxon>Bacteria</taxon>
        <taxon>Pseudomonadati</taxon>
        <taxon>Pseudomonadota</taxon>
        <taxon>Alphaproteobacteria</taxon>
        <taxon>Hyphomicrobiales</taxon>
        <taxon>Rhizobiaceae</taxon>
        <taxon>Mycoplana</taxon>
    </lineage>
</organism>
<dbReference type="AlphaFoldDB" id="A0A2T5BJ49"/>
<proteinExistence type="predicted"/>
<keyword evidence="1" id="KW-0560">Oxidoreductase</keyword>
<reference evidence="3 4" key="1">
    <citation type="submission" date="2018-04" db="EMBL/GenBank/DDBJ databases">
        <title>Genomic Encyclopedia of Type Strains, Phase IV (KMG-IV): sequencing the most valuable type-strain genomes for metagenomic binning, comparative biology and taxonomic classification.</title>
        <authorList>
            <person name="Goeker M."/>
        </authorList>
    </citation>
    <scope>NUCLEOTIDE SEQUENCE [LARGE SCALE GENOMIC DNA]</scope>
    <source>
        <strain evidence="3 4">DSM 7138</strain>
    </source>
</reference>
<dbReference type="Gene3D" id="3.50.50.60">
    <property type="entry name" value="FAD/NAD(P)-binding domain"/>
    <property type="match status" value="1"/>
</dbReference>
<protein>
    <submittedName>
        <fullName evidence="3">Glycine/D-amino acid oxidase-like deaminating enzyme</fullName>
    </submittedName>
</protein>
<comment type="caution">
    <text evidence="3">The sequence shown here is derived from an EMBL/GenBank/DDBJ whole genome shotgun (WGS) entry which is preliminary data.</text>
</comment>
<feature type="domain" description="FAD dependent oxidoreductase" evidence="2">
    <location>
        <begin position="36"/>
        <end position="393"/>
    </location>
</feature>
<evidence type="ECO:0000313" key="4">
    <source>
        <dbReference type="Proteomes" id="UP000241247"/>
    </source>
</evidence>
<sequence length="439" mass="48039">MTQITLLPKDDRTNGWSALLPPRQPQPPLSGDISTDVVVIGAGFAGIGAARRLGELRPNARIVVFDAQQLGENASGRNSGFAIDLPHNVGSSLEELAKGNAYMRLSRAGISSLRECVQRYGINCDWSEVGKYHTASSERGAEEVLRPTIKELERLNEPYEWLGREETAKRLGTRHFAASVYTPGTVLINPAALNRGLGENLPENVTLYENSPVLEADFGSTITLRTARGSVKAPKAILAVNGLAMRFGFWKGKLLNFAAHASLSRRLTEAEQAALGNIASWGSTPANAFAGITMRYTNDNRILIRQNIHFCPGLRQSDERRLKIRAEHQRLFDERFPMLRGVTMEHTWTGFICLSRNGTPGFGQVAPNVWSAVCQNAVGVAKGTISGRLAAEMALGEDNPLIADMISLATPTPVPPRPFLDIGVRARFAYEIFKNRHEA</sequence>
<dbReference type="Pfam" id="PF01266">
    <property type="entry name" value="DAO"/>
    <property type="match status" value="1"/>
</dbReference>
<evidence type="ECO:0000313" key="3">
    <source>
        <dbReference type="EMBL" id="PTM98933.1"/>
    </source>
</evidence>
<dbReference type="PANTHER" id="PTHR13847:SF281">
    <property type="entry name" value="FAD DEPENDENT OXIDOREDUCTASE DOMAIN-CONTAINING PROTEIN"/>
    <property type="match status" value="1"/>
</dbReference>